<dbReference type="Gene3D" id="3.30.70.1450">
    <property type="entry name" value="Regulator of K+ conductance, C-terminal domain"/>
    <property type="match status" value="1"/>
</dbReference>
<dbReference type="AlphaFoldDB" id="D5V775"/>
<dbReference type="EMBL" id="CP001999">
    <property type="protein sequence ID" value="ADG94495.1"/>
    <property type="molecule type" value="Genomic_DNA"/>
</dbReference>
<evidence type="ECO:0000313" key="3">
    <source>
        <dbReference type="Proteomes" id="UP000000939"/>
    </source>
</evidence>
<sequence>MKKILIILDGIVAKKLLQRIMETNTGDNSYDVVYMNEAIIPEKRPSNFTFFKFDPTSKSKLAMVLDKDIHAQALIALNSKDEMLNVIKNIKEEKPKMQMSILDYWGIDLSDQHINIYKGIDVLANGMVERLPNIPVVAQNIGLKQGEIMEIRIPFGSSYAYRYIGSIEQREWKIFGLYRKQQMIKIKPSLILKPNDVILVIGKPEVLMQVYNAIGKTQGQFPMPFGHNLYLYLDLYLQSVETVKKCVVEVKYLNQVIKNQKLILRITRPTTVDLMGFIKNELGEVNNLIIEIDYGNLGFDALLKKDLRTFDIGLMMISYELFKNKEGISKLVDLRIPILKAGLGDITTIKNSIILLNDTKSYEQISPIIFDVSSQLKLKTKIFNMDPTGQSDKSYILDHFENLAKIFGQKVEIISKEKNPIRELKNQKNILQILPLKKDMFLRRKLNKLFYTNSDLLSFDIKENNQLLIPVIEN</sequence>
<organism evidence="2 3">
    <name type="scientific">Arcobacter nitrofigilis (strain ATCC 33309 / DSM 7299 / CCUG 15893 / LMG 7604 / NCTC 12251 / CI)</name>
    <name type="common">Campylobacter nitrofigilis</name>
    <dbReference type="NCBI Taxonomy" id="572480"/>
    <lineage>
        <taxon>Bacteria</taxon>
        <taxon>Pseudomonadati</taxon>
        <taxon>Campylobacterota</taxon>
        <taxon>Epsilonproteobacteria</taxon>
        <taxon>Campylobacterales</taxon>
        <taxon>Arcobacteraceae</taxon>
        <taxon>Arcobacter</taxon>
    </lineage>
</organism>
<dbReference type="KEGG" id="ant:Arnit_2847"/>
<dbReference type="Pfam" id="PF02080">
    <property type="entry name" value="TrkA_C"/>
    <property type="match status" value="1"/>
</dbReference>
<protein>
    <submittedName>
        <fullName evidence="2">TrkA-C domain protein</fullName>
    </submittedName>
</protein>
<dbReference type="PROSITE" id="PS51202">
    <property type="entry name" value="RCK_C"/>
    <property type="match status" value="1"/>
</dbReference>
<dbReference type="InterPro" id="IPR006037">
    <property type="entry name" value="RCK_C"/>
</dbReference>
<dbReference type="GO" id="GO:0008324">
    <property type="term" value="F:monoatomic cation transmembrane transporter activity"/>
    <property type="evidence" value="ECO:0007669"/>
    <property type="project" value="InterPro"/>
</dbReference>
<name>D5V775_ARCNC</name>
<dbReference type="Proteomes" id="UP000000939">
    <property type="component" value="Chromosome"/>
</dbReference>
<proteinExistence type="predicted"/>
<dbReference type="SUPFAM" id="SSF116726">
    <property type="entry name" value="TrkA C-terminal domain-like"/>
    <property type="match status" value="1"/>
</dbReference>
<reference evidence="2 3" key="1">
    <citation type="journal article" date="2010" name="Stand. Genomic Sci.">
        <title>Complete genome sequence of Arcobacter nitrofigilis type strain (CI).</title>
        <authorList>
            <person name="Pati A."/>
            <person name="Gronow S."/>
            <person name="Lapidus A."/>
            <person name="Copeland A."/>
            <person name="Glavina Del Rio T."/>
            <person name="Nolan M."/>
            <person name="Lucas S."/>
            <person name="Tice H."/>
            <person name="Cheng J.F."/>
            <person name="Han C."/>
            <person name="Chertkov O."/>
            <person name="Bruce D."/>
            <person name="Tapia R."/>
            <person name="Goodwin L."/>
            <person name="Pitluck S."/>
            <person name="Liolios K."/>
            <person name="Ivanova N."/>
            <person name="Mavromatis K."/>
            <person name="Chen A."/>
            <person name="Palaniappan K."/>
            <person name="Land M."/>
            <person name="Hauser L."/>
            <person name="Chang Y.J."/>
            <person name="Jeffries C.D."/>
            <person name="Detter J.C."/>
            <person name="Rohde M."/>
            <person name="Goker M."/>
            <person name="Bristow J."/>
            <person name="Eisen J.A."/>
            <person name="Markowitz V."/>
            <person name="Hugenholtz P."/>
            <person name="Klenk H.P."/>
            <person name="Kyrpides N.C."/>
        </authorList>
    </citation>
    <scope>NUCLEOTIDE SEQUENCE [LARGE SCALE GENOMIC DNA]</scope>
    <source>
        <strain evidence="3">ATCC 33309 / DSM 7299 / CCUG 15893 / LMG 7604 / NCTC 12251 / CI</strain>
    </source>
</reference>
<keyword evidence="3" id="KW-1185">Reference proteome</keyword>
<feature type="domain" description="RCK C-terminal" evidence="1">
    <location>
        <begin position="136"/>
        <end position="216"/>
    </location>
</feature>
<dbReference type="eggNOG" id="COG3400">
    <property type="taxonomic scope" value="Bacteria"/>
</dbReference>
<evidence type="ECO:0000313" key="2">
    <source>
        <dbReference type="EMBL" id="ADG94495.1"/>
    </source>
</evidence>
<dbReference type="GO" id="GO:0006813">
    <property type="term" value="P:potassium ion transport"/>
    <property type="evidence" value="ECO:0007669"/>
    <property type="project" value="InterPro"/>
</dbReference>
<dbReference type="InterPro" id="IPR036721">
    <property type="entry name" value="RCK_C_sf"/>
</dbReference>
<dbReference type="RefSeq" id="WP_013136640.1">
    <property type="nucleotide sequence ID" value="NC_014166.1"/>
</dbReference>
<accession>D5V775</accession>
<dbReference type="STRING" id="572480.Arnit_2847"/>
<gene>
    <name evidence="2" type="ordered locus">Arnit_2847</name>
</gene>
<dbReference type="HOGENOM" id="CLU_583841_0_0_7"/>
<evidence type="ECO:0000259" key="1">
    <source>
        <dbReference type="PROSITE" id="PS51202"/>
    </source>
</evidence>